<evidence type="ECO:0000313" key="1">
    <source>
        <dbReference type="EMBL" id="CAK5088329.1"/>
    </source>
</evidence>
<name>A0ACB1AAJ8_MELEN</name>
<proteinExistence type="predicted"/>
<keyword evidence="2" id="KW-1185">Reference proteome</keyword>
<sequence>MSLARCVFGQRWGSQLNKLILMKFQVSIIPTKHFLGHTLICHKNKIFDNDYKEKMMTILLSGRASEIFFFQSPSSLTENDFDKFKQIANSLDLPNLTKEDRDKKLIEICNKCREEASNLIENNSIAIEKLSNELLKSKEIEDDALTIMLKNIYEEEMVRKMRR</sequence>
<gene>
    <name evidence="1" type="ORF">MENTE1834_LOCUS35974</name>
</gene>
<dbReference type="EMBL" id="CAVMJV010000070">
    <property type="protein sequence ID" value="CAK5088329.1"/>
    <property type="molecule type" value="Genomic_DNA"/>
</dbReference>
<evidence type="ECO:0000313" key="2">
    <source>
        <dbReference type="Proteomes" id="UP001497535"/>
    </source>
</evidence>
<dbReference type="Proteomes" id="UP001497535">
    <property type="component" value="Unassembled WGS sequence"/>
</dbReference>
<reference evidence="1" key="1">
    <citation type="submission" date="2023-11" db="EMBL/GenBank/DDBJ databases">
        <authorList>
            <person name="Poullet M."/>
        </authorList>
    </citation>
    <scope>NUCLEOTIDE SEQUENCE</scope>
    <source>
        <strain evidence="1">E1834</strain>
    </source>
</reference>
<comment type="caution">
    <text evidence="1">The sequence shown here is derived from an EMBL/GenBank/DDBJ whole genome shotgun (WGS) entry which is preliminary data.</text>
</comment>
<protein>
    <submittedName>
        <fullName evidence="1">Uncharacterized protein</fullName>
    </submittedName>
</protein>
<organism evidence="1 2">
    <name type="scientific">Meloidogyne enterolobii</name>
    <name type="common">Root-knot nematode worm</name>
    <name type="synonym">Meloidogyne mayaguensis</name>
    <dbReference type="NCBI Taxonomy" id="390850"/>
    <lineage>
        <taxon>Eukaryota</taxon>
        <taxon>Metazoa</taxon>
        <taxon>Ecdysozoa</taxon>
        <taxon>Nematoda</taxon>
        <taxon>Chromadorea</taxon>
        <taxon>Rhabditida</taxon>
        <taxon>Tylenchina</taxon>
        <taxon>Tylenchomorpha</taxon>
        <taxon>Tylenchoidea</taxon>
        <taxon>Meloidogynidae</taxon>
        <taxon>Meloidogyninae</taxon>
        <taxon>Meloidogyne</taxon>
    </lineage>
</organism>
<accession>A0ACB1AAJ8</accession>